<evidence type="ECO:0008006" key="4">
    <source>
        <dbReference type="Google" id="ProtNLM"/>
    </source>
</evidence>
<dbReference type="AlphaFoldDB" id="A0A0F8WW66"/>
<feature type="domain" description="GFO/IDH/MocA-like oxidoreductase" evidence="2">
    <location>
        <begin position="67"/>
        <end position="186"/>
    </location>
</feature>
<comment type="caution">
    <text evidence="3">The sequence shown here is derived from an EMBL/GenBank/DDBJ whole genome shotgun (WGS) entry which is preliminary data.</text>
</comment>
<dbReference type="Gene3D" id="3.30.360.10">
    <property type="entry name" value="Dihydrodipicolinate Reductase, domain 2"/>
    <property type="match status" value="1"/>
</dbReference>
<name>A0A0F8WW66_9ZZZZ</name>
<evidence type="ECO:0000259" key="2">
    <source>
        <dbReference type="Pfam" id="PF22725"/>
    </source>
</evidence>
<dbReference type="GO" id="GO:0006740">
    <property type="term" value="P:NADPH regeneration"/>
    <property type="evidence" value="ECO:0007669"/>
    <property type="project" value="TreeGrafter"/>
</dbReference>
<sequence length="264" mass="28813">VDALVFCTPHFLHRQNLELGAAHRKHVLMDKPIACTLEDAQAMEEGAREAGIRFMVAENYRYMPPLRSAANLIQQGAIGSLTAVHMQTTKYQRSTGWRLSREMMGGGALIDGGIHKVAALRMVAGDPQRISAVTPTKVFPEMEGEEAVYLWATYANGMVGTINYSWAALGEPGTDPFLAIGTEGYIQFDFYGSQLELHALHGKERLHFHSDLNGLAAMHDAFLDLIIRGKPSATPPEEATGDLRFVIAAYTSVANGGTPEQLQS</sequence>
<dbReference type="GO" id="GO:0000166">
    <property type="term" value="F:nucleotide binding"/>
    <property type="evidence" value="ECO:0007669"/>
    <property type="project" value="InterPro"/>
</dbReference>
<dbReference type="Pfam" id="PF22725">
    <property type="entry name" value="GFO_IDH_MocA_C3"/>
    <property type="match status" value="1"/>
</dbReference>
<reference evidence="3" key="1">
    <citation type="journal article" date="2015" name="Nature">
        <title>Complex archaea that bridge the gap between prokaryotes and eukaryotes.</title>
        <authorList>
            <person name="Spang A."/>
            <person name="Saw J.H."/>
            <person name="Jorgensen S.L."/>
            <person name="Zaremba-Niedzwiedzka K."/>
            <person name="Martijn J."/>
            <person name="Lind A.E."/>
            <person name="van Eijk R."/>
            <person name="Schleper C."/>
            <person name="Guy L."/>
            <person name="Ettema T.J."/>
        </authorList>
    </citation>
    <scope>NUCLEOTIDE SEQUENCE</scope>
</reference>
<feature type="non-terminal residue" evidence="3">
    <location>
        <position position="1"/>
    </location>
</feature>
<dbReference type="SUPFAM" id="SSF51735">
    <property type="entry name" value="NAD(P)-binding Rossmann-fold domains"/>
    <property type="match status" value="1"/>
</dbReference>
<dbReference type="Pfam" id="PF01408">
    <property type="entry name" value="GFO_IDH_MocA"/>
    <property type="match status" value="1"/>
</dbReference>
<dbReference type="Gene3D" id="3.40.50.720">
    <property type="entry name" value="NAD(P)-binding Rossmann-like Domain"/>
    <property type="match status" value="1"/>
</dbReference>
<dbReference type="SUPFAM" id="SSF55347">
    <property type="entry name" value="Glyceraldehyde-3-phosphate dehydrogenase-like, C-terminal domain"/>
    <property type="match status" value="1"/>
</dbReference>
<evidence type="ECO:0000259" key="1">
    <source>
        <dbReference type="Pfam" id="PF01408"/>
    </source>
</evidence>
<dbReference type="PANTHER" id="PTHR42840">
    <property type="entry name" value="NAD(P)-BINDING ROSSMANN-FOLD SUPERFAMILY PROTEIN-RELATED"/>
    <property type="match status" value="1"/>
</dbReference>
<organism evidence="3">
    <name type="scientific">marine sediment metagenome</name>
    <dbReference type="NCBI Taxonomy" id="412755"/>
    <lineage>
        <taxon>unclassified sequences</taxon>
        <taxon>metagenomes</taxon>
        <taxon>ecological metagenomes</taxon>
    </lineage>
</organism>
<feature type="domain" description="Gfo/Idh/MocA-like oxidoreductase N-terminal" evidence="1">
    <location>
        <begin position="1"/>
        <end position="57"/>
    </location>
</feature>
<dbReference type="InterPro" id="IPR000683">
    <property type="entry name" value="Gfo/Idh/MocA-like_OxRdtase_N"/>
</dbReference>
<dbReference type="InterPro" id="IPR036291">
    <property type="entry name" value="NAD(P)-bd_dom_sf"/>
</dbReference>
<dbReference type="PANTHER" id="PTHR42840:SF5">
    <property type="entry name" value="NAD(P)-BINDING ROSSMANN-FOLD SUPERFAMILY PROTEIN"/>
    <property type="match status" value="1"/>
</dbReference>
<accession>A0A0F8WW66</accession>
<proteinExistence type="predicted"/>
<dbReference type="EMBL" id="LAZR01062640">
    <property type="protein sequence ID" value="KKK61107.1"/>
    <property type="molecule type" value="Genomic_DNA"/>
</dbReference>
<dbReference type="GO" id="GO:0016491">
    <property type="term" value="F:oxidoreductase activity"/>
    <property type="evidence" value="ECO:0007669"/>
    <property type="project" value="TreeGrafter"/>
</dbReference>
<protein>
    <recommendedName>
        <fullName evidence="4">Gfo/Idh/MocA-like oxidoreductase N-terminal domain-containing protein</fullName>
    </recommendedName>
</protein>
<gene>
    <name evidence="3" type="ORF">LCGC14_3017640</name>
</gene>
<dbReference type="GO" id="GO:0005737">
    <property type="term" value="C:cytoplasm"/>
    <property type="evidence" value="ECO:0007669"/>
    <property type="project" value="TreeGrafter"/>
</dbReference>
<evidence type="ECO:0000313" key="3">
    <source>
        <dbReference type="EMBL" id="KKK61107.1"/>
    </source>
</evidence>
<dbReference type="InterPro" id="IPR055170">
    <property type="entry name" value="GFO_IDH_MocA-like_dom"/>
</dbReference>